<dbReference type="AlphaFoldDB" id="A0A7E5VKC1"/>
<dbReference type="GeneID" id="113494487"/>
<keyword evidence="1" id="KW-0812">Transmembrane</keyword>
<proteinExistence type="predicted"/>
<organism evidence="2 3">
    <name type="scientific">Trichoplusia ni</name>
    <name type="common">Cabbage looper</name>
    <dbReference type="NCBI Taxonomy" id="7111"/>
    <lineage>
        <taxon>Eukaryota</taxon>
        <taxon>Metazoa</taxon>
        <taxon>Ecdysozoa</taxon>
        <taxon>Arthropoda</taxon>
        <taxon>Hexapoda</taxon>
        <taxon>Insecta</taxon>
        <taxon>Pterygota</taxon>
        <taxon>Neoptera</taxon>
        <taxon>Endopterygota</taxon>
        <taxon>Lepidoptera</taxon>
        <taxon>Glossata</taxon>
        <taxon>Ditrysia</taxon>
        <taxon>Noctuoidea</taxon>
        <taxon>Noctuidae</taxon>
        <taxon>Plusiinae</taxon>
        <taxon>Trichoplusia</taxon>
    </lineage>
</organism>
<feature type="transmembrane region" description="Helical" evidence="1">
    <location>
        <begin position="113"/>
        <end position="130"/>
    </location>
</feature>
<gene>
    <name evidence="3" type="primary">LOC113494487</name>
</gene>
<keyword evidence="1" id="KW-0472">Membrane</keyword>
<name>A0A7E5VKC1_TRINI</name>
<keyword evidence="2" id="KW-1185">Reference proteome</keyword>
<evidence type="ECO:0000313" key="2">
    <source>
        <dbReference type="Proteomes" id="UP000322000"/>
    </source>
</evidence>
<sequence length="217" mass="25424">MNCLRLVQLAGRQHIRTFEIISSRCITNHPIRFMETEKLWRDRDNVSRRWQLIYKAPMDTALKFATTYLTISTSIISVGTLYYSAFVFDIDDMYNPVVIGDDIVIANSPVECFVYLASFIALHVAIKVLLSKYVIRLYQDGDEYLAIFRGNFFNSINKHKFFLNDFKKLKPTLVVSWGDARFDLGNKHGIILENYFKTPEHFNYLLNKKRTDRPDTE</sequence>
<accession>A0A7E5VKC1</accession>
<dbReference type="RefSeq" id="XP_026728656.1">
    <property type="nucleotide sequence ID" value="XM_026872855.1"/>
</dbReference>
<dbReference type="KEGG" id="tnl:113494487"/>
<keyword evidence="1" id="KW-1133">Transmembrane helix</keyword>
<dbReference type="OrthoDB" id="7407406at2759"/>
<protein>
    <submittedName>
        <fullName evidence="3">Uncharacterized protein LOC113494487</fullName>
    </submittedName>
</protein>
<dbReference type="Proteomes" id="UP000322000">
    <property type="component" value="Chromosome 5"/>
</dbReference>
<evidence type="ECO:0000256" key="1">
    <source>
        <dbReference type="SAM" id="Phobius"/>
    </source>
</evidence>
<evidence type="ECO:0000313" key="3">
    <source>
        <dbReference type="RefSeq" id="XP_026728656.1"/>
    </source>
</evidence>
<feature type="transmembrane region" description="Helical" evidence="1">
    <location>
        <begin position="65"/>
        <end position="85"/>
    </location>
</feature>
<reference evidence="3" key="1">
    <citation type="submission" date="2025-08" db="UniProtKB">
        <authorList>
            <consortium name="RefSeq"/>
        </authorList>
    </citation>
    <scope>IDENTIFICATION</scope>
</reference>
<dbReference type="InParanoid" id="A0A7E5VKC1"/>